<comment type="caution">
    <text evidence="1">The sequence shown here is derived from an EMBL/GenBank/DDBJ whole genome shotgun (WGS) entry which is preliminary data.</text>
</comment>
<sequence>MKGRAEMLIPFVDESLQRINHLVSKTVRGVAFLFSITGYPHWGRVFYTTNEAMNAAQLSALSVIVLPPPSQPMSPPPPLPNEPSEPSRGYLYIQQELWRDRKDDA</sequence>
<dbReference type="EMBL" id="CM046395">
    <property type="protein sequence ID" value="KAI8542154.1"/>
    <property type="molecule type" value="Genomic_DNA"/>
</dbReference>
<evidence type="ECO:0000313" key="2">
    <source>
        <dbReference type="Proteomes" id="UP001062846"/>
    </source>
</evidence>
<protein>
    <submittedName>
        <fullName evidence="1">Uncharacterized protein</fullName>
    </submittedName>
</protein>
<gene>
    <name evidence="1" type="ORF">RHMOL_Rhmol08G0116800</name>
</gene>
<name>A0ACC0MNL8_RHOML</name>
<organism evidence="1 2">
    <name type="scientific">Rhododendron molle</name>
    <name type="common">Chinese azalea</name>
    <name type="synonym">Azalea mollis</name>
    <dbReference type="NCBI Taxonomy" id="49168"/>
    <lineage>
        <taxon>Eukaryota</taxon>
        <taxon>Viridiplantae</taxon>
        <taxon>Streptophyta</taxon>
        <taxon>Embryophyta</taxon>
        <taxon>Tracheophyta</taxon>
        <taxon>Spermatophyta</taxon>
        <taxon>Magnoliopsida</taxon>
        <taxon>eudicotyledons</taxon>
        <taxon>Gunneridae</taxon>
        <taxon>Pentapetalae</taxon>
        <taxon>asterids</taxon>
        <taxon>Ericales</taxon>
        <taxon>Ericaceae</taxon>
        <taxon>Ericoideae</taxon>
        <taxon>Rhodoreae</taxon>
        <taxon>Rhododendron</taxon>
    </lineage>
</organism>
<accession>A0ACC0MNL8</accession>
<dbReference type="Proteomes" id="UP001062846">
    <property type="component" value="Chromosome 8"/>
</dbReference>
<proteinExistence type="predicted"/>
<keyword evidence="2" id="KW-1185">Reference proteome</keyword>
<reference evidence="1" key="1">
    <citation type="submission" date="2022-02" db="EMBL/GenBank/DDBJ databases">
        <title>Plant Genome Project.</title>
        <authorList>
            <person name="Zhang R.-G."/>
        </authorList>
    </citation>
    <scope>NUCLEOTIDE SEQUENCE</scope>
    <source>
        <strain evidence="1">AT1</strain>
    </source>
</reference>
<evidence type="ECO:0000313" key="1">
    <source>
        <dbReference type="EMBL" id="KAI8542154.1"/>
    </source>
</evidence>